<keyword evidence="7" id="KW-1185">Reference proteome</keyword>
<dbReference type="EMBL" id="JACMYC010000003">
    <property type="protein sequence ID" value="MBC2960107.1"/>
    <property type="molecule type" value="Genomic_DNA"/>
</dbReference>
<reference evidence="6 7" key="1">
    <citation type="submission" date="2020-08" db="EMBL/GenBank/DDBJ databases">
        <title>novel species in genus Nocardioides.</title>
        <authorList>
            <person name="Zhang G."/>
        </authorList>
    </citation>
    <scope>NUCLEOTIDE SEQUENCE [LARGE SCALE GENOMIC DNA]</scope>
    <source>
        <strain evidence="6 7">SC8A-24</strain>
    </source>
</reference>
<proteinExistence type="predicted"/>
<dbReference type="InterPro" id="IPR050707">
    <property type="entry name" value="HTH_MetabolicPath_Reg"/>
</dbReference>
<dbReference type="InterPro" id="IPR014757">
    <property type="entry name" value="Tscrpt_reg_IclR_C"/>
</dbReference>
<evidence type="ECO:0000259" key="4">
    <source>
        <dbReference type="PROSITE" id="PS51077"/>
    </source>
</evidence>
<dbReference type="Gene3D" id="3.30.450.40">
    <property type="match status" value="1"/>
</dbReference>
<dbReference type="PANTHER" id="PTHR30136">
    <property type="entry name" value="HELIX-TURN-HELIX TRANSCRIPTIONAL REGULATOR, ICLR FAMILY"/>
    <property type="match status" value="1"/>
</dbReference>
<accession>A0ABR6U6P6</accession>
<evidence type="ECO:0000259" key="5">
    <source>
        <dbReference type="PROSITE" id="PS51078"/>
    </source>
</evidence>
<dbReference type="PROSITE" id="PS51077">
    <property type="entry name" value="HTH_ICLR"/>
    <property type="match status" value="1"/>
</dbReference>
<dbReference type="InterPro" id="IPR036388">
    <property type="entry name" value="WH-like_DNA-bd_sf"/>
</dbReference>
<dbReference type="SMART" id="SM00346">
    <property type="entry name" value="HTH_ICLR"/>
    <property type="match status" value="1"/>
</dbReference>
<gene>
    <name evidence="6" type="ORF">H7344_07335</name>
</gene>
<feature type="domain" description="IclR-ED" evidence="5">
    <location>
        <begin position="77"/>
        <end position="255"/>
    </location>
</feature>
<evidence type="ECO:0000256" key="1">
    <source>
        <dbReference type="ARBA" id="ARBA00023015"/>
    </source>
</evidence>
<keyword evidence="1" id="KW-0805">Transcription regulation</keyword>
<dbReference type="RefSeq" id="WP_186345354.1">
    <property type="nucleotide sequence ID" value="NZ_BMMR01000003.1"/>
</dbReference>
<dbReference type="Pfam" id="PF09339">
    <property type="entry name" value="HTH_IclR"/>
    <property type="match status" value="1"/>
</dbReference>
<dbReference type="SUPFAM" id="SSF46785">
    <property type="entry name" value="Winged helix' DNA-binding domain"/>
    <property type="match status" value="1"/>
</dbReference>
<comment type="caution">
    <text evidence="6">The sequence shown here is derived from an EMBL/GenBank/DDBJ whole genome shotgun (WGS) entry which is preliminary data.</text>
</comment>
<dbReference type="PROSITE" id="PS51078">
    <property type="entry name" value="ICLR_ED"/>
    <property type="match status" value="1"/>
</dbReference>
<dbReference type="PANTHER" id="PTHR30136:SF24">
    <property type="entry name" value="HTH-TYPE TRANSCRIPTIONAL REPRESSOR ALLR"/>
    <property type="match status" value="1"/>
</dbReference>
<keyword evidence="2" id="KW-0238">DNA-binding</keyword>
<keyword evidence="3" id="KW-0804">Transcription</keyword>
<evidence type="ECO:0000256" key="2">
    <source>
        <dbReference type="ARBA" id="ARBA00023125"/>
    </source>
</evidence>
<dbReference type="InterPro" id="IPR036390">
    <property type="entry name" value="WH_DNA-bd_sf"/>
</dbReference>
<evidence type="ECO:0000256" key="3">
    <source>
        <dbReference type="ARBA" id="ARBA00023163"/>
    </source>
</evidence>
<protein>
    <submittedName>
        <fullName evidence="6">IclR family transcriptional regulator</fullName>
    </submittedName>
</protein>
<dbReference type="Gene3D" id="1.10.10.10">
    <property type="entry name" value="Winged helix-like DNA-binding domain superfamily/Winged helix DNA-binding domain"/>
    <property type="match status" value="1"/>
</dbReference>
<name>A0ABR6U6P6_9ACTN</name>
<dbReference type="SUPFAM" id="SSF55781">
    <property type="entry name" value="GAF domain-like"/>
    <property type="match status" value="1"/>
</dbReference>
<dbReference type="Pfam" id="PF01614">
    <property type="entry name" value="IclR_C"/>
    <property type="match status" value="1"/>
</dbReference>
<feature type="domain" description="HTH iclR-type" evidence="4">
    <location>
        <begin position="16"/>
        <end position="76"/>
    </location>
</feature>
<dbReference type="InterPro" id="IPR029016">
    <property type="entry name" value="GAF-like_dom_sf"/>
</dbReference>
<evidence type="ECO:0000313" key="7">
    <source>
        <dbReference type="Proteomes" id="UP000604001"/>
    </source>
</evidence>
<organism evidence="6 7">
    <name type="scientific">Nocardioides deserti</name>
    <dbReference type="NCBI Taxonomy" id="1588644"/>
    <lineage>
        <taxon>Bacteria</taxon>
        <taxon>Bacillati</taxon>
        <taxon>Actinomycetota</taxon>
        <taxon>Actinomycetes</taxon>
        <taxon>Propionibacteriales</taxon>
        <taxon>Nocardioidaceae</taxon>
        <taxon>Nocardioides</taxon>
    </lineage>
</organism>
<evidence type="ECO:0000313" key="6">
    <source>
        <dbReference type="EMBL" id="MBC2960107.1"/>
    </source>
</evidence>
<sequence>MSIARAEAPERRELPPSMVERMTLILDAFPCRTARLTLEDVARITHLPRSTAHRILDQLLKLQWLEHSAAGYSLGQRALQLGGATDDTSELRAAAATHLHSLMIRTGLTVHLAVLDEGRVRYLDKIGARIATAVPSRVGGYAPAHCTALGRAMLAYLPAEDVDERVGADMRAMTGRTVAQVEALHHELTRVRARHGLAFERGECFDEVACVAACIRGPEGPVAAISLVGDASTPLERVAPLVLDAARRVGAELFPDFQPGRGSRRLRTVTA</sequence>
<dbReference type="Proteomes" id="UP000604001">
    <property type="component" value="Unassembled WGS sequence"/>
</dbReference>
<dbReference type="InterPro" id="IPR005471">
    <property type="entry name" value="Tscrpt_reg_IclR_N"/>
</dbReference>